<evidence type="ECO:0000313" key="3">
    <source>
        <dbReference type="EMBL" id="BDM74267.1"/>
    </source>
</evidence>
<organism evidence="3 4">
    <name type="scientific">Streptomyces nigrescens</name>
    <dbReference type="NCBI Taxonomy" id="1920"/>
    <lineage>
        <taxon>Bacteria</taxon>
        <taxon>Bacillati</taxon>
        <taxon>Actinomycetota</taxon>
        <taxon>Actinomycetes</taxon>
        <taxon>Kitasatosporales</taxon>
        <taxon>Streptomycetaceae</taxon>
        <taxon>Streptomyces</taxon>
    </lineage>
</organism>
<feature type="compositionally biased region" description="Low complexity" evidence="2">
    <location>
        <begin position="163"/>
        <end position="180"/>
    </location>
</feature>
<dbReference type="Proteomes" id="UP001059597">
    <property type="component" value="Plasmid SNP1"/>
</dbReference>
<feature type="region of interest" description="Disordered" evidence="2">
    <location>
        <begin position="60"/>
        <end position="201"/>
    </location>
</feature>
<evidence type="ECO:0000313" key="4">
    <source>
        <dbReference type="Proteomes" id="UP001059597"/>
    </source>
</evidence>
<sequence length="264" mass="27116">MTDSVPMTDSVLLQTIENLKSTLPGLEEQERLLREQLEGVVQRASSTREALEHLRVLTGAAAPVGQSAPATASPGLTPEEPAAVEPAGDAGEDSPEPNVTVAPESAGEPERAASVVPQPRAAASSRAKSNTAKSSATKPSATKPSATKASTDKKRATKKTAAKKATPNKATKKTAAPATPKAKKAASKRAATAQPADEGAGKLIDAALAVLKNSGAPMRAREINAALGREATPGQIESVRNTLDRVAKQQKLVTRPGRGTYAAV</sequence>
<gene>
    <name evidence="3" type="ORF">HEK616_77540</name>
</gene>
<evidence type="ECO:0000256" key="2">
    <source>
        <dbReference type="SAM" id="MobiDB-lite"/>
    </source>
</evidence>
<proteinExistence type="predicted"/>
<protein>
    <recommendedName>
        <fullName evidence="5">Prephenate dehydrogenase</fullName>
    </recommendedName>
</protein>
<evidence type="ECO:0000256" key="1">
    <source>
        <dbReference type="SAM" id="Coils"/>
    </source>
</evidence>
<evidence type="ECO:0008006" key="5">
    <source>
        <dbReference type="Google" id="ProtNLM"/>
    </source>
</evidence>
<name>A0ABM8A6G5_STRNI</name>
<reference evidence="3" key="1">
    <citation type="submission" date="2022-06" db="EMBL/GenBank/DDBJ databases">
        <title>Complete genome sequence of Streptomyces nigrescens HEK616.</title>
        <authorList>
            <person name="Asamizu S."/>
            <person name="Onaka H."/>
        </authorList>
    </citation>
    <scope>NUCLEOTIDE SEQUENCE</scope>
    <source>
        <strain evidence="3">HEK616</strain>
        <plasmid evidence="3">SNP1</plasmid>
    </source>
</reference>
<feature type="compositionally biased region" description="Polar residues" evidence="2">
    <location>
        <begin position="126"/>
        <end position="144"/>
    </location>
</feature>
<keyword evidence="1" id="KW-0175">Coiled coil</keyword>
<accession>A0ABM8A6G5</accession>
<keyword evidence="3" id="KW-0614">Plasmid</keyword>
<geneLocation type="plasmid" evidence="3 4">
    <name>SNP1</name>
</geneLocation>
<feature type="coiled-coil region" evidence="1">
    <location>
        <begin position="16"/>
        <end position="54"/>
    </location>
</feature>
<keyword evidence="4" id="KW-1185">Reference proteome</keyword>
<dbReference type="EMBL" id="AP026074">
    <property type="protein sequence ID" value="BDM74267.1"/>
    <property type="molecule type" value="Genomic_DNA"/>
</dbReference>